<dbReference type="EMBL" id="RXIC02000021">
    <property type="protein sequence ID" value="KAB1219108.1"/>
    <property type="molecule type" value="Genomic_DNA"/>
</dbReference>
<dbReference type="AlphaFoldDB" id="A0A6A1W5X0"/>
<comment type="caution">
    <text evidence="2">The sequence shown here is derived from an EMBL/GenBank/DDBJ whole genome shotgun (WGS) entry which is preliminary data.</text>
</comment>
<dbReference type="InterPro" id="IPR027942">
    <property type="entry name" value="SEO_N"/>
</dbReference>
<keyword evidence="3" id="KW-1185">Reference proteome</keyword>
<gene>
    <name evidence="2" type="ORF">CJ030_MR3G008425</name>
</gene>
<dbReference type="GO" id="GO:0010088">
    <property type="term" value="P:phloem development"/>
    <property type="evidence" value="ECO:0007669"/>
    <property type="project" value="InterPro"/>
</dbReference>
<proteinExistence type="predicted"/>
<dbReference type="PANTHER" id="PTHR33232:SF18">
    <property type="entry name" value="PROTEIN SIEVE ELEMENT OCCLUSION B-LIKE"/>
    <property type="match status" value="1"/>
</dbReference>
<sequence length="505" mass="56343">MASSTVAPGSTQQSIEVETKLPARHDEEGINNQIAAIHVTGDGGFDAQSLFLVVENILKHTAPIFGSFAPGTQASLGNFEDMTPSAYFSSPSCILKQISCKMDGHALGEANAHETTLSILQMLSSYSWDARAVMTLAAFALGYGEFCFLMQIHVSDQLAKSLACLKRLPFLVEQKWLQKHQQALAELINLINIAIEVIKCIFEFGKLPNYGRENVPSLTESSEHIPMDVYWVIRTVVGCSAHMTSVTSNIGVLAVDLSSLAYNLDQILNKLRVQLKICKQQIEETETEAYQMLGNLLQINPTIAELFMVLCFGKSNVQPLIDGSTEVSFDVLMHKHVLLLISGPDISDNDLRTLKQLHKEIGNRGKIVWIPIVEQATVDMERRFWSRGSEVPLYIVQRFLPLPGIKFIKEEWHFTSEPIVVVINPKVRVEQCVSLAQIEGINSFPCFRKKRIDVLVDGICSCTAEGTVKFWGQFGRIESRLCTHHPCEMSLHCGNWMDIEIYSAL</sequence>
<evidence type="ECO:0000259" key="1">
    <source>
        <dbReference type="Pfam" id="PF14576"/>
    </source>
</evidence>
<feature type="domain" description="Sieve element occlusion N-terminal" evidence="1">
    <location>
        <begin position="26"/>
        <end position="298"/>
    </location>
</feature>
<dbReference type="OrthoDB" id="1555155at2759"/>
<dbReference type="InterPro" id="IPR039299">
    <property type="entry name" value="SEOA"/>
</dbReference>
<evidence type="ECO:0000313" key="2">
    <source>
        <dbReference type="EMBL" id="KAB1219108.1"/>
    </source>
</evidence>
<organism evidence="2 3">
    <name type="scientific">Morella rubra</name>
    <name type="common">Chinese bayberry</name>
    <dbReference type="NCBI Taxonomy" id="262757"/>
    <lineage>
        <taxon>Eukaryota</taxon>
        <taxon>Viridiplantae</taxon>
        <taxon>Streptophyta</taxon>
        <taxon>Embryophyta</taxon>
        <taxon>Tracheophyta</taxon>
        <taxon>Spermatophyta</taxon>
        <taxon>Magnoliopsida</taxon>
        <taxon>eudicotyledons</taxon>
        <taxon>Gunneridae</taxon>
        <taxon>Pentapetalae</taxon>
        <taxon>rosids</taxon>
        <taxon>fabids</taxon>
        <taxon>Fagales</taxon>
        <taxon>Myricaceae</taxon>
        <taxon>Morella</taxon>
    </lineage>
</organism>
<dbReference type="Pfam" id="PF14576">
    <property type="entry name" value="SEO_N"/>
    <property type="match status" value="1"/>
</dbReference>
<dbReference type="Proteomes" id="UP000516437">
    <property type="component" value="Chromosome 3"/>
</dbReference>
<evidence type="ECO:0000313" key="3">
    <source>
        <dbReference type="Proteomes" id="UP000516437"/>
    </source>
</evidence>
<dbReference type="PANTHER" id="PTHR33232">
    <property type="entry name" value="PROTEIN SIEVE ELEMENT OCCLUSION B-LIKE"/>
    <property type="match status" value="1"/>
</dbReference>
<protein>
    <recommendedName>
        <fullName evidence="1">Sieve element occlusion N-terminal domain-containing protein</fullName>
    </recommendedName>
</protein>
<name>A0A6A1W5X0_9ROSI</name>
<reference evidence="2 3" key="1">
    <citation type="journal article" date="2019" name="Plant Biotechnol. J.">
        <title>The red bayberry genome and genetic basis of sex determination.</title>
        <authorList>
            <person name="Jia H.M."/>
            <person name="Jia H.J."/>
            <person name="Cai Q.L."/>
            <person name="Wang Y."/>
            <person name="Zhao H.B."/>
            <person name="Yang W.F."/>
            <person name="Wang G.Y."/>
            <person name="Li Y.H."/>
            <person name="Zhan D.L."/>
            <person name="Shen Y.T."/>
            <person name="Niu Q.F."/>
            <person name="Chang L."/>
            <person name="Qiu J."/>
            <person name="Zhao L."/>
            <person name="Xie H.B."/>
            <person name="Fu W.Y."/>
            <person name="Jin J."/>
            <person name="Li X.W."/>
            <person name="Jiao Y."/>
            <person name="Zhou C.C."/>
            <person name="Tu T."/>
            <person name="Chai C.Y."/>
            <person name="Gao J.L."/>
            <person name="Fan L.J."/>
            <person name="van de Weg E."/>
            <person name="Wang J.Y."/>
            <person name="Gao Z.S."/>
        </authorList>
    </citation>
    <scope>NUCLEOTIDE SEQUENCE [LARGE SCALE GENOMIC DNA]</scope>
    <source>
        <tissue evidence="2">Leaves</tissue>
    </source>
</reference>
<accession>A0A6A1W5X0</accession>